<dbReference type="Proteomes" id="UP000298138">
    <property type="component" value="Unassembled WGS sequence"/>
</dbReference>
<protein>
    <submittedName>
        <fullName evidence="1">Uncharacterized protein</fullName>
    </submittedName>
</protein>
<dbReference type="InParanoid" id="A0A4S2MPW1"/>
<keyword evidence="2" id="KW-1185">Reference proteome</keyword>
<gene>
    <name evidence="1" type="ORF">EX30DRAFT_114190</name>
</gene>
<name>A0A4S2MPW1_9PEZI</name>
<proteinExistence type="predicted"/>
<reference evidence="1 2" key="1">
    <citation type="submission" date="2019-04" db="EMBL/GenBank/DDBJ databases">
        <title>Comparative genomics and transcriptomics to analyze fruiting body development in filamentous ascomycetes.</title>
        <authorList>
            <consortium name="DOE Joint Genome Institute"/>
            <person name="Lutkenhaus R."/>
            <person name="Traeger S."/>
            <person name="Breuer J."/>
            <person name="Kuo A."/>
            <person name="Lipzen A."/>
            <person name="Pangilinan J."/>
            <person name="Dilworth D."/>
            <person name="Sandor L."/>
            <person name="Poggeler S."/>
            <person name="Barry K."/>
            <person name="Grigoriev I.V."/>
            <person name="Nowrousian M."/>
        </authorList>
    </citation>
    <scope>NUCLEOTIDE SEQUENCE [LARGE SCALE GENOMIC DNA]</scope>
    <source>
        <strain evidence="1 2">CBS 389.68</strain>
    </source>
</reference>
<evidence type="ECO:0000313" key="1">
    <source>
        <dbReference type="EMBL" id="TGZ79220.1"/>
    </source>
</evidence>
<accession>A0A4S2MPW1</accession>
<dbReference type="EMBL" id="ML220133">
    <property type="protein sequence ID" value="TGZ79220.1"/>
    <property type="molecule type" value="Genomic_DNA"/>
</dbReference>
<evidence type="ECO:0000313" key="2">
    <source>
        <dbReference type="Proteomes" id="UP000298138"/>
    </source>
</evidence>
<sequence length="181" mass="19252">MNTKVAPPSSPYPNTEDRSCTCTCTCTCCQRGDSHSGSGTSTGTGTGTGTGISMRIVTLLSALISNAATTSTSLTVRAWHGNMTLRMPLHLLIPLLQTSPFSHQPTSIQSTGIQPINLNKPPSISIGSLLTHTHHSLHLLTLLTLRITILSLLTHPLSELLNPNPNVNPNVYLPLTSLLLL</sequence>
<organism evidence="1 2">
    <name type="scientific">Ascodesmis nigricans</name>
    <dbReference type="NCBI Taxonomy" id="341454"/>
    <lineage>
        <taxon>Eukaryota</taxon>
        <taxon>Fungi</taxon>
        <taxon>Dikarya</taxon>
        <taxon>Ascomycota</taxon>
        <taxon>Pezizomycotina</taxon>
        <taxon>Pezizomycetes</taxon>
        <taxon>Pezizales</taxon>
        <taxon>Ascodesmidaceae</taxon>
        <taxon>Ascodesmis</taxon>
    </lineage>
</organism>
<dbReference type="AlphaFoldDB" id="A0A4S2MPW1"/>